<evidence type="ECO:0000256" key="3">
    <source>
        <dbReference type="ARBA" id="ARBA00012944"/>
    </source>
</evidence>
<protein>
    <recommendedName>
        <fullName evidence="4 17">NADH-ubiquinone oxidoreductase chain 2</fullName>
        <ecNumber evidence="3 17">7.1.1.2</ecNumber>
    </recommendedName>
</protein>
<dbReference type="AlphaFoldDB" id="A0A1C9UZA2"/>
<dbReference type="EC" id="7.1.1.2" evidence="3 17"/>
<comment type="subcellular location">
    <subcellularLocation>
        <location evidence="1 17">Mitochondrion inner membrane</location>
        <topology evidence="1 17">Multi-pass membrane protein</topology>
    </subcellularLocation>
</comment>
<evidence type="ECO:0000313" key="19">
    <source>
        <dbReference type="EMBL" id="AOR87109.1"/>
    </source>
</evidence>
<keyword evidence="5" id="KW-0813">Transport</keyword>
<dbReference type="InterPro" id="IPR003917">
    <property type="entry name" value="NADH_UbQ_OxRdtase_chain2"/>
</dbReference>
<evidence type="ECO:0000256" key="10">
    <source>
        <dbReference type="ARBA" id="ARBA00022982"/>
    </source>
</evidence>
<sequence length="317" mass="35913">MNTNLNCLLVFNLLFSTNWLIIWLSFELNLISFIPLISVNQSGLSTSASVKYFLIQAIGSIFLLMSLLSMFAFLPLPISGSLLFMISLILKMGVAPAHFWLPLVISSTNWLNSFIIFSLQKAGPLFLVISFSKSWSLSLILMISMCSVIIGGLGGLNQTKISAIIAYSSISHMGWIFAPMLYSSLFPLLYFMIYITILLLIILILEKGKFSKTSSGLKFTKNDNFNIFFFFLCILSLGGIPPLLGFFMKWVIFLLIPSFFLVLCLIFGSLINLFYYLSLIFSSVGVQFYFFKVLFQKKLFFIMIILNFFMPVFLLSL</sequence>
<keyword evidence="12 17" id="KW-0520">NAD</keyword>
<geneLocation type="mitochondrion" evidence="19"/>
<evidence type="ECO:0000256" key="14">
    <source>
        <dbReference type="ARBA" id="ARBA00023128"/>
    </source>
</evidence>
<keyword evidence="8 17" id="KW-0999">Mitochondrion inner membrane</keyword>
<organism evidence="19">
    <name type="scientific">Streptosyllis sp. THS1</name>
    <dbReference type="NCBI Taxonomy" id="1898410"/>
    <lineage>
        <taxon>Eukaryota</taxon>
        <taxon>Metazoa</taxon>
        <taxon>Spiralia</taxon>
        <taxon>Lophotrochozoa</taxon>
        <taxon>Annelida</taxon>
        <taxon>Polychaeta</taxon>
        <taxon>Errantia</taxon>
        <taxon>Phyllodocida</taxon>
        <taxon>Syllidae</taxon>
        <taxon>Streptosyllis</taxon>
    </lineage>
</organism>
<comment type="similarity">
    <text evidence="2 17">Belongs to the complex I subunit 2 family.</text>
</comment>
<name>A0A1C9UZA2_9ANNE</name>
<keyword evidence="10 17" id="KW-0249">Electron transport</keyword>
<feature type="transmembrane region" description="Helical" evidence="17">
    <location>
        <begin position="163"/>
        <end position="182"/>
    </location>
</feature>
<feature type="transmembrane region" description="Helical" evidence="17">
    <location>
        <begin position="225"/>
        <end position="244"/>
    </location>
</feature>
<proteinExistence type="inferred from homology"/>
<dbReference type="GO" id="GO:0005743">
    <property type="term" value="C:mitochondrial inner membrane"/>
    <property type="evidence" value="ECO:0007669"/>
    <property type="project" value="UniProtKB-SubCell"/>
</dbReference>
<feature type="transmembrane region" description="Helical" evidence="17">
    <location>
        <begin position="250"/>
        <end position="278"/>
    </location>
</feature>
<evidence type="ECO:0000256" key="8">
    <source>
        <dbReference type="ARBA" id="ARBA00022792"/>
    </source>
</evidence>
<comment type="function">
    <text evidence="17">Core subunit of the mitochondrial membrane respiratory chain NADH dehydrogenase (Complex I) which catalyzes electron transfer from NADH through the respiratory chain, using ubiquinone as an electron acceptor. Essential for the catalytic activity and assembly of complex I.</text>
</comment>
<keyword evidence="6 17" id="KW-0679">Respiratory chain</keyword>
<feature type="transmembrane region" description="Helical" evidence="17">
    <location>
        <begin position="299"/>
        <end position="316"/>
    </location>
</feature>
<dbReference type="GO" id="GO:0006120">
    <property type="term" value="P:mitochondrial electron transport, NADH to ubiquinone"/>
    <property type="evidence" value="ECO:0007669"/>
    <property type="project" value="InterPro"/>
</dbReference>
<evidence type="ECO:0000256" key="15">
    <source>
        <dbReference type="ARBA" id="ARBA00023136"/>
    </source>
</evidence>
<keyword evidence="13 17" id="KW-0830">Ubiquinone</keyword>
<feature type="domain" description="NADH:quinone oxidoreductase/Mrp antiporter transmembrane" evidence="18">
    <location>
        <begin position="16"/>
        <end position="268"/>
    </location>
</feature>
<dbReference type="PANTHER" id="PTHR46552:SF1">
    <property type="entry name" value="NADH-UBIQUINONE OXIDOREDUCTASE CHAIN 2"/>
    <property type="match status" value="1"/>
</dbReference>
<keyword evidence="9 17" id="KW-1278">Translocase</keyword>
<evidence type="ECO:0000256" key="12">
    <source>
        <dbReference type="ARBA" id="ARBA00023027"/>
    </source>
</evidence>
<dbReference type="PRINTS" id="PR01436">
    <property type="entry name" value="NADHDHGNASE2"/>
</dbReference>
<evidence type="ECO:0000259" key="18">
    <source>
        <dbReference type="Pfam" id="PF00361"/>
    </source>
</evidence>
<evidence type="ECO:0000256" key="9">
    <source>
        <dbReference type="ARBA" id="ARBA00022967"/>
    </source>
</evidence>
<evidence type="ECO:0000256" key="13">
    <source>
        <dbReference type="ARBA" id="ARBA00023075"/>
    </source>
</evidence>
<evidence type="ECO:0000256" key="16">
    <source>
        <dbReference type="ARBA" id="ARBA00049551"/>
    </source>
</evidence>
<evidence type="ECO:0000256" key="1">
    <source>
        <dbReference type="ARBA" id="ARBA00004448"/>
    </source>
</evidence>
<evidence type="ECO:0000256" key="7">
    <source>
        <dbReference type="ARBA" id="ARBA00022692"/>
    </source>
</evidence>
<keyword evidence="7 17" id="KW-0812">Transmembrane</keyword>
<feature type="transmembrane region" description="Helical" evidence="17">
    <location>
        <begin position="188"/>
        <end position="205"/>
    </location>
</feature>
<feature type="transmembrane region" description="Helical" evidence="17">
    <location>
        <begin position="135"/>
        <end position="156"/>
    </location>
</feature>
<evidence type="ECO:0000256" key="2">
    <source>
        <dbReference type="ARBA" id="ARBA00007012"/>
    </source>
</evidence>
<evidence type="ECO:0000256" key="5">
    <source>
        <dbReference type="ARBA" id="ARBA00022448"/>
    </source>
</evidence>
<dbReference type="InterPro" id="IPR001750">
    <property type="entry name" value="ND/Mrp_TM"/>
</dbReference>
<dbReference type="PANTHER" id="PTHR46552">
    <property type="entry name" value="NADH-UBIQUINONE OXIDOREDUCTASE CHAIN 2"/>
    <property type="match status" value="1"/>
</dbReference>
<comment type="catalytic activity">
    <reaction evidence="16 17">
        <text>a ubiquinone + NADH + 5 H(+)(in) = a ubiquinol + NAD(+) + 4 H(+)(out)</text>
        <dbReference type="Rhea" id="RHEA:29091"/>
        <dbReference type="Rhea" id="RHEA-COMP:9565"/>
        <dbReference type="Rhea" id="RHEA-COMP:9566"/>
        <dbReference type="ChEBI" id="CHEBI:15378"/>
        <dbReference type="ChEBI" id="CHEBI:16389"/>
        <dbReference type="ChEBI" id="CHEBI:17976"/>
        <dbReference type="ChEBI" id="CHEBI:57540"/>
        <dbReference type="ChEBI" id="CHEBI:57945"/>
        <dbReference type="EC" id="7.1.1.2"/>
    </reaction>
</comment>
<evidence type="ECO:0000256" key="4">
    <source>
        <dbReference type="ARBA" id="ARBA00021008"/>
    </source>
</evidence>
<reference evidence="19" key="1">
    <citation type="journal article" date="2016" name="Gene">
        <title>Syllidae mitochondrial gene order is unusually variable for Annelida.</title>
        <authorList>
            <person name="Aguado M.T."/>
            <person name="Richter S."/>
            <person name="Sontowski R."/>
            <person name="Golombek A."/>
            <person name="Struck T.H."/>
            <person name="Bleidorn C."/>
        </authorList>
    </citation>
    <scope>NUCLEOTIDE SEQUENCE</scope>
</reference>
<evidence type="ECO:0000256" key="17">
    <source>
        <dbReference type="RuleBase" id="RU003403"/>
    </source>
</evidence>
<gene>
    <name evidence="19" type="primary">ND2</name>
</gene>
<accession>A0A1C9UZA2</accession>
<evidence type="ECO:0000256" key="11">
    <source>
        <dbReference type="ARBA" id="ARBA00022989"/>
    </source>
</evidence>
<dbReference type="InterPro" id="IPR050175">
    <property type="entry name" value="Complex_I_Subunit_2"/>
</dbReference>
<evidence type="ECO:0000256" key="6">
    <source>
        <dbReference type="ARBA" id="ARBA00022660"/>
    </source>
</evidence>
<keyword evidence="14 17" id="KW-0496">Mitochondrion</keyword>
<dbReference type="EMBL" id="KX752422">
    <property type="protein sequence ID" value="AOR87109.1"/>
    <property type="molecule type" value="Genomic_DNA"/>
</dbReference>
<dbReference type="Pfam" id="PF00361">
    <property type="entry name" value="Proton_antipo_M"/>
    <property type="match status" value="1"/>
</dbReference>
<keyword evidence="15 17" id="KW-0472">Membrane</keyword>
<dbReference type="GO" id="GO:0008137">
    <property type="term" value="F:NADH dehydrogenase (ubiquinone) activity"/>
    <property type="evidence" value="ECO:0007669"/>
    <property type="project" value="UniProtKB-EC"/>
</dbReference>
<keyword evidence="11 17" id="KW-1133">Transmembrane helix</keyword>